<comment type="caution">
    <text evidence="2">The sequence shown here is derived from an EMBL/GenBank/DDBJ whole genome shotgun (WGS) entry which is preliminary data.</text>
</comment>
<evidence type="ECO:0000313" key="2">
    <source>
        <dbReference type="EMBL" id="RDY08463.1"/>
    </source>
</evidence>
<evidence type="ECO:0000313" key="3">
    <source>
        <dbReference type="Proteomes" id="UP000257109"/>
    </source>
</evidence>
<dbReference type="Proteomes" id="UP000257109">
    <property type="component" value="Unassembled WGS sequence"/>
</dbReference>
<dbReference type="EMBL" id="QJKJ01001268">
    <property type="protein sequence ID" value="RDY08463.1"/>
    <property type="molecule type" value="Genomic_DNA"/>
</dbReference>
<feature type="region of interest" description="Disordered" evidence="1">
    <location>
        <begin position="35"/>
        <end position="57"/>
    </location>
</feature>
<accession>A0A371I0B2</accession>
<feature type="non-terminal residue" evidence="2">
    <location>
        <position position="1"/>
    </location>
</feature>
<reference evidence="2" key="1">
    <citation type="submission" date="2018-05" db="EMBL/GenBank/DDBJ databases">
        <title>Draft genome of Mucuna pruriens seed.</title>
        <authorList>
            <person name="Nnadi N.E."/>
            <person name="Vos R."/>
            <person name="Hasami M.H."/>
            <person name="Devisetty U.K."/>
            <person name="Aguiy J.C."/>
        </authorList>
    </citation>
    <scope>NUCLEOTIDE SEQUENCE [LARGE SCALE GENOMIC DNA]</scope>
    <source>
        <strain evidence="2">JCA_2017</strain>
    </source>
</reference>
<keyword evidence="3" id="KW-1185">Reference proteome</keyword>
<gene>
    <name evidence="2" type="ORF">CR513_07307</name>
</gene>
<evidence type="ECO:0000256" key="1">
    <source>
        <dbReference type="SAM" id="MobiDB-lite"/>
    </source>
</evidence>
<protein>
    <submittedName>
        <fullName evidence="2">Uncharacterized protein</fullName>
    </submittedName>
</protein>
<name>A0A371I0B2_MUCPR</name>
<organism evidence="2 3">
    <name type="scientific">Mucuna pruriens</name>
    <name type="common">Velvet bean</name>
    <name type="synonym">Dolichos pruriens</name>
    <dbReference type="NCBI Taxonomy" id="157652"/>
    <lineage>
        <taxon>Eukaryota</taxon>
        <taxon>Viridiplantae</taxon>
        <taxon>Streptophyta</taxon>
        <taxon>Embryophyta</taxon>
        <taxon>Tracheophyta</taxon>
        <taxon>Spermatophyta</taxon>
        <taxon>Magnoliopsida</taxon>
        <taxon>eudicotyledons</taxon>
        <taxon>Gunneridae</taxon>
        <taxon>Pentapetalae</taxon>
        <taxon>rosids</taxon>
        <taxon>fabids</taxon>
        <taxon>Fabales</taxon>
        <taxon>Fabaceae</taxon>
        <taxon>Papilionoideae</taxon>
        <taxon>50 kb inversion clade</taxon>
        <taxon>NPAAA clade</taxon>
        <taxon>indigoferoid/millettioid clade</taxon>
        <taxon>Phaseoleae</taxon>
        <taxon>Mucuna</taxon>
    </lineage>
</organism>
<sequence>MDEIPAKFKRHDSRFENAGDVNAVSLRSGIELPQQPVPQPKAKLVNAKSEPEADSLVQQQARAVPLPFPTWTVPSRKFETDEDLLKMLWRVEINIPLIDAIK</sequence>
<proteinExistence type="predicted"/>
<dbReference type="AlphaFoldDB" id="A0A371I0B2"/>